<comment type="caution">
    <text evidence="1">The sequence shown here is derived from an EMBL/GenBank/DDBJ whole genome shotgun (WGS) entry which is preliminary data.</text>
</comment>
<accession>A0A645BR80</accession>
<protein>
    <submittedName>
        <fullName evidence="1">Uncharacterized protein</fullName>
    </submittedName>
</protein>
<dbReference type="EMBL" id="VSSQ01020683">
    <property type="protein sequence ID" value="MPM65733.1"/>
    <property type="molecule type" value="Genomic_DNA"/>
</dbReference>
<organism evidence="1">
    <name type="scientific">bioreactor metagenome</name>
    <dbReference type="NCBI Taxonomy" id="1076179"/>
    <lineage>
        <taxon>unclassified sequences</taxon>
        <taxon>metagenomes</taxon>
        <taxon>ecological metagenomes</taxon>
    </lineage>
</organism>
<dbReference type="AlphaFoldDB" id="A0A645BR80"/>
<evidence type="ECO:0000313" key="1">
    <source>
        <dbReference type="EMBL" id="MPM65733.1"/>
    </source>
</evidence>
<reference evidence="1" key="1">
    <citation type="submission" date="2019-08" db="EMBL/GenBank/DDBJ databases">
        <authorList>
            <person name="Kucharzyk K."/>
            <person name="Murdoch R.W."/>
            <person name="Higgins S."/>
            <person name="Loffler F."/>
        </authorList>
    </citation>
    <scope>NUCLEOTIDE SEQUENCE</scope>
</reference>
<name>A0A645BR80_9ZZZZ</name>
<gene>
    <name evidence="1" type="ORF">SDC9_112634</name>
</gene>
<proteinExistence type="predicted"/>
<sequence>MKALCGLLYKYAVPRQYVQSNLILSQYLIINDKGTERRRTGLTDKELEAIKKA</sequence>